<organism evidence="2 3">
    <name type="scientific">Xylophilus rhododendri</name>
    <dbReference type="NCBI Taxonomy" id="2697032"/>
    <lineage>
        <taxon>Bacteria</taxon>
        <taxon>Pseudomonadati</taxon>
        <taxon>Pseudomonadota</taxon>
        <taxon>Betaproteobacteria</taxon>
        <taxon>Burkholderiales</taxon>
        <taxon>Xylophilus</taxon>
    </lineage>
</organism>
<evidence type="ECO:0000256" key="1">
    <source>
        <dbReference type="SAM" id="Coils"/>
    </source>
</evidence>
<dbReference type="Proteomes" id="UP000464787">
    <property type="component" value="Chromosome"/>
</dbReference>
<accession>A0A857J930</accession>
<sequence>MKLTAIQRTFLVDQLGVKARPKKTLHIRSSSEKKDDAISEVFEDYLRREAKVLLSLTALERIAGTEKQVAALEHEVSEIQARARKAGYEDAPAVFKQAYKDLEDVKLRAARAAEIGAANPRFPALRQEVELALQKIAAHPQREHVETRTEEARGLLRTAVAENENKRYPQALSQIDSAKKACAEALDWAGQFNTYRVARTPAQVILLAMEDDFSDADWNAFKASLDQAEQDADVDTRKYAQATAAVKAVLEEMSEYLEEWTQDEIQIEIDKVEALPLAAFVDAEHQELLRMHGAVAQRVAAHDFAAIPALKDMALVVSTRAVDMATRRLAYDGKRQSAVDAVARLRPNTAMAGQVKAFDTVLKDQAAPLATAQRKRFEEAIALCEKVQKDCEALVGAAAVSQKFLDDRKRLTEGLSALRKLPAAAQMGEVLGALDGLLSEAGKRAAGETPDWPAGQEWLARLDSGLTAARTLAADLKDAMAARQAAQSAATPGDVAKAVESLRAEALKLEAEPCKALLAEEVKTIRLACEQALAKAAPGTDGKGADLEHARKALAQAAGLAAAGQGIRARQLDFDAALAQSRQRQKVLVERAKTGSFQALASQAAKLQPLLDGAVESAGTRAYATALSAVAQADEAVRAAEQAAEAIAAYDLRATPLGQRSATQKSAGDKVQDAEKLLATAKTALAELRFADARKALDQAEAKLEALKIARLAKANPADGDIARSAESLLQLDGGEKMLDDFVSTLTGRASFDLIVKLAEKRFGILLSSNDGKQTLSAKAIWAALASVPASHGTRSPSLKSVVHSNPDKGVSGAYGWTRKQATMEGRPDTGTEDYDASARQKALGLPLDYDTSQDPYAPKDPRPAELFNMTMLHEIGHAVDDRLAFMAGRAGQADFGGWVEYTDLGLIADAVAAAKKYDRGYVLQRLNGATPDAVAMPDGHPGGQAKWDSARQEVDNWYELAKNGDIWYDYAKSKRAAVAGVVYQEAYDNNWVSYLLDERRKGITGYQWRAPGEWFAELYMSWHGGKLKDNHPFAGWLKAL</sequence>
<protein>
    <submittedName>
        <fullName evidence="2">Uncharacterized protein</fullName>
    </submittedName>
</protein>
<evidence type="ECO:0000313" key="2">
    <source>
        <dbReference type="EMBL" id="QHJ00387.1"/>
    </source>
</evidence>
<dbReference type="RefSeq" id="WP_160554197.1">
    <property type="nucleotide sequence ID" value="NZ_CP047650.1"/>
</dbReference>
<evidence type="ECO:0000313" key="3">
    <source>
        <dbReference type="Proteomes" id="UP000464787"/>
    </source>
</evidence>
<dbReference type="EMBL" id="CP047650">
    <property type="protein sequence ID" value="QHJ00387.1"/>
    <property type="molecule type" value="Genomic_DNA"/>
</dbReference>
<feature type="coiled-coil region" evidence="1">
    <location>
        <begin position="225"/>
        <end position="259"/>
    </location>
</feature>
<dbReference type="KEGG" id="xyk:GT347_21840"/>
<gene>
    <name evidence="2" type="ORF">GT347_21840</name>
</gene>
<name>A0A857J930_9BURK</name>
<keyword evidence="3" id="KW-1185">Reference proteome</keyword>
<reference evidence="2 3" key="1">
    <citation type="submission" date="2020-01" db="EMBL/GenBank/DDBJ databases">
        <title>Genome sequencing of strain KACC 21265.</title>
        <authorList>
            <person name="Heo J."/>
            <person name="Kim S.-J."/>
            <person name="Kim J.-S."/>
            <person name="Hong S.-B."/>
            <person name="Kwon S.-W."/>
        </authorList>
    </citation>
    <scope>NUCLEOTIDE SEQUENCE [LARGE SCALE GENOMIC DNA]</scope>
    <source>
        <strain evidence="2 3">KACC 21265</strain>
    </source>
</reference>
<keyword evidence="1" id="KW-0175">Coiled coil</keyword>
<dbReference type="AlphaFoldDB" id="A0A857J930"/>
<proteinExistence type="predicted"/>